<dbReference type="Gene3D" id="3.90.79.10">
    <property type="entry name" value="Nucleoside Triphosphate Pyrophosphohydrolase"/>
    <property type="match status" value="1"/>
</dbReference>
<evidence type="ECO:0000313" key="4">
    <source>
        <dbReference type="Proteomes" id="UP000076078"/>
    </source>
</evidence>
<dbReference type="FunCoup" id="A0A151ZJ01">
    <property type="interactions" value="298"/>
</dbReference>
<dbReference type="InterPro" id="IPR015797">
    <property type="entry name" value="NUDIX_hydrolase-like_dom_sf"/>
</dbReference>
<feature type="domain" description="Nudix hydrolase" evidence="2">
    <location>
        <begin position="48"/>
        <end position="189"/>
    </location>
</feature>
<dbReference type="InterPro" id="IPR000086">
    <property type="entry name" value="NUDIX_hydrolase_dom"/>
</dbReference>
<dbReference type="OMA" id="NDPGLCN"/>
<dbReference type="GO" id="GO:0019693">
    <property type="term" value="P:ribose phosphate metabolic process"/>
    <property type="evidence" value="ECO:0007669"/>
    <property type="project" value="TreeGrafter"/>
</dbReference>
<comment type="caution">
    <text evidence="3">The sequence shown here is derived from an EMBL/GenBank/DDBJ whole genome shotgun (WGS) entry which is preliminary data.</text>
</comment>
<dbReference type="InParanoid" id="A0A151ZJ01"/>
<dbReference type="PROSITE" id="PS51462">
    <property type="entry name" value="NUDIX"/>
    <property type="match status" value="1"/>
</dbReference>
<organism evidence="3 4">
    <name type="scientific">Tieghemostelium lacteum</name>
    <name type="common">Slime mold</name>
    <name type="synonym">Dictyostelium lacteum</name>
    <dbReference type="NCBI Taxonomy" id="361077"/>
    <lineage>
        <taxon>Eukaryota</taxon>
        <taxon>Amoebozoa</taxon>
        <taxon>Evosea</taxon>
        <taxon>Eumycetozoa</taxon>
        <taxon>Dictyostelia</taxon>
        <taxon>Dictyosteliales</taxon>
        <taxon>Raperosteliaceae</taxon>
        <taxon>Tieghemostelium</taxon>
    </lineage>
</organism>
<sequence>MEQYHNVKIEKIETLYKANWLQLNKISFTDSKNKIRSWESVDRTTKKGDTDGVDIIAIVNKDSQRHLICVLQFRAPIGKLSLEFPAGLVDGDESAEVSANRELLEETGYTSKSVCHVSPTPMSLEPGLSSANTRYVIINVKEELLQPQQHLEENELIEVLLIPLDSNIADRLNKIAIERNCQISSQLYAFALGLSFQTIFS</sequence>
<dbReference type="Proteomes" id="UP000076078">
    <property type="component" value="Unassembled WGS sequence"/>
</dbReference>
<name>A0A151ZJ01_TIELA</name>
<dbReference type="Pfam" id="PF00293">
    <property type="entry name" value="NUDIX"/>
    <property type="match status" value="1"/>
</dbReference>
<dbReference type="GO" id="GO:0006753">
    <property type="term" value="P:nucleoside phosphate metabolic process"/>
    <property type="evidence" value="ECO:0007669"/>
    <property type="project" value="TreeGrafter"/>
</dbReference>
<keyword evidence="1" id="KW-0378">Hydrolase</keyword>
<reference evidence="3 4" key="1">
    <citation type="submission" date="2015-12" db="EMBL/GenBank/DDBJ databases">
        <title>Dictyostelia acquired genes for synthesis and detection of signals that induce cell-type specialization by lateral gene transfer from prokaryotes.</title>
        <authorList>
            <person name="Gloeckner G."/>
            <person name="Schaap P."/>
        </authorList>
    </citation>
    <scope>NUCLEOTIDE SEQUENCE [LARGE SCALE GENOMIC DNA]</scope>
    <source>
        <strain evidence="3 4">TK</strain>
    </source>
</reference>
<dbReference type="GO" id="GO:0047631">
    <property type="term" value="F:ADP-ribose diphosphatase activity"/>
    <property type="evidence" value="ECO:0007669"/>
    <property type="project" value="TreeGrafter"/>
</dbReference>
<dbReference type="STRING" id="361077.A0A151ZJ01"/>
<protein>
    <recommendedName>
        <fullName evidence="2">Nudix hydrolase domain-containing protein</fullName>
    </recommendedName>
</protein>
<dbReference type="PANTHER" id="PTHR11839:SF1">
    <property type="entry name" value="ADP-SUGAR PYROPHOSPHATASE"/>
    <property type="match status" value="1"/>
</dbReference>
<dbReference type="AlphaFoldDB" id="A0A151ZJ01"/>
<dbReference type="CDD" id="cd18888">
    <property type="entry name" value="NUDIX_ADPRase_Nudt5"/>
    <property type="match status" value="1"/>
</dbReference>
<dbReference type="OrthoDB" id="10249920at2759"/>
<dbReference type="EMBL" id="LODT01000025">
    <property type="protein sequence ID" value="KYQ93824.1"/>
    <property type="molecule type" value="Genomic_DNA"/>
</dbReference>
<dbReference type="PANTHER" id="PTHR11839">
    <property type="entry name" value="UDP/ADP-SUGAR PYROPHOSPHATASE"/>
    <property type="match status" value="1"/>
</dbReference>
<evidence type="ECO:0000256" key="1">
    <source>
        <dbReference type="ARBA" id="ARBA00022801"/>
    </source>
</evidence>
<dbReference type="SUPFAM" id="SSF55811">
    <property type="entry name" value="Nudix"/>
    <property type="match status" value="1"/>
</dbReference>
<proteinExistence type="predicted"/>
<evidence type="ECO:0000313" key="3">
    <source>
        <dbReference type="EMBL" id="KYQ93824.1"/>
    </source>
</evidence>
<keyword evidence="4" id="KW-1185">Reference proteome</keyword>
<gene>
    <name evidence="3" type="ORF">DLAC_11617</name>
</gene>
<evidence type="ECO:0000259" key="2">
    <source>
        <dbReference type="PROSITE" id="PS51462"/>
    </source>
</evidence>
<accession>A0A151ZJ01</accession>